<comment type="caution">
    <text evidence="2">The sequence shown here is derived from an EMBL/GenBank/DDBJ whole genome shotgun (WGS) entry which is preliminary data.</text>
</comment>
<proteinExistence type="predicted"/>
<dbReference type="AlphaFoldDB" id="A0AAW3MW10"/>
<organism evidence="2 3">
    <name type="scientific">Burkholderia ubonensis</name>
    <dbReference type="NCBI Taxonomy" id="101571"/>
    <lineage>
        <taxon>Bacteria</taxon>
        <taxon>Pseudomonadati</taxon>
        <taxon>Pseudomonadota</taxon>
        <taxon>Betaproteobacteria</taxon>
        <taxon>Burkholderiales</taxon>
        <taxon>Burkholderiaceae</taxon>
        <taxon>Burkholderia</taxon>
        <taxon>Burkholderia cepacia complex</taxon>
    </lineage>
</organism>
<evidence type="ECO:0000313" key="2">
    <source>
        <dbReference type="EMBL" id="KVP98128.1"/>
    </source>
</evidence>
<keyword evidence="1" id="KW-0472">Membrane</keyword>
<name>A0AAW3MW10_9BURK</name>
<protein>
    <submittedName>
        <fullName evidence="2">Uncharacterized protein</fullName>
    </submittedName>
</protein>
<evidence type="ECO:0000256" key="1">
    <source>
        <dbReference type="SAM" id="Phobius"/>
    </source>
</evidence>
<dbReference type="Proteomes" id="UP000056453">
    <property type="component" value="Unassembled WGS sequence"/>
</dbReference>
<feature type="transmembrane region" description="Helical" evidence="1">
    <location>
        <begin position="97"/>
        <end position="125"/>
    </location>
</feature>
<reference evidence="2 3" key="1">
    <citation type="submission" date="2015-11" db="EMBL/GenBank/DDBJ databases">
        <title>Expanding the genomic diversity of Burkholderia species for the development of highly accurate diagnostics.</title>
        <authorList>
            <person name="Sahl J."/>
            <person name="Keim P."/>
            <person name="Wagner D."/>
        </authorList>
    </citation>
    <scope>NUCLEOTIDE SEQUENCE [LARGE SCALE GENOMIC DNA]</scope>
    <source>
        <strain evidence="2 3">MSMB1808WGS</strain>
    </source>
</reference>
<sequence length="129" mass="13307">MVLTDFYYATCDWAARSPLTSWFVAGGLGVALVSAGVGIALNDEAAFGTCARGVTVVLGMVFGIAALEYLFICLPAINTLSTAFGAAGGTPEWLNGLSTIVVVAFANAVHISLVLGFMFGMVSVVENAY</sequence>
<keyword evidence="1" id="KW-0812">Transmembrane</keyword>
<keyword evidence="3" id="KW-1185">Reference proteome</keyword>
<evidence type="ECO:0000313" key="3">
    <source>
        <dbReference type="Proteomes" id="UP000056453"/>
    </source>
</evidence>
<feature type="transmembrane region" description="Helical" evidence="1">
    <location>
        <begin position="20"/>
        <end position="41"/>
    </location>
</feature>
<accession>A0AAW3MW10</accession>
<feature type="transmembrane region" description="Helical" evidence="1">
    <location>
        <begin position="53"/>
        <end position="77"/>
    </location>
</feature>
<gene>
    <name evidence="2" type="ORF">WJ96_06030</name>
</gene>
<keyword evidence="1" id="KW-1133">Transmembrane helix</keyword>
<dbReference type="EMBL" id="LPBJ01000047">
    <property type="protein sequence ID" value="KVP98128.1"/>
    <property type="molecule type" value="Genomic_DNA"/>
</dbReference>